<dbReference type="InterPro" id="IPR001279">
    <property type="entry name" value="Metallo-B-lactamas"/>
</dbReference>
<dbReference type="InterPro" id="IPR051682">
    <property type="entry name" value="Mito_Persulfide_Diox"/>
</dbReference>
<dbReference type="SMART" id="SM00450">
    <property type="entry name" value="RHOD"/>
    <property type="match status" value="2"/>
</dbReference>
<feature type="domain" description="Rhodanese" evidence="2">
    <location>
        <begin position="270"/>
        <end position="361"/>
    </location>
</feature>
<dbReference type="RefSeq" id="WP_267932221.1">
    <property type="nucleotide sequence ID" value="NZ_CP113257.1"/>
</dbReference>
<dbReference type="PROSITE" id="PS50206">
    <property type="entry name" value="RHODANESE_3"/>
    <property type="match status" value="2"/>
</dbReference>
<organism evidence="3 4">
    <name type="scientific">Stutzerimonas frequens</name>
    <dbReference type="NCBI Taxonomy" id="2968969"/>
    <lineage>
        <taxon>Bacteria</taxon>
        <taxon>Pseudomonadati</taxon>
        <taxon>Pseudomonadota</taxon>
        <taxon>Gammaproteobacteria</taxon>
        <taxon>Pseudomonadales</taxon>
        <taxon>Pseudomonadaceae</taxon>
        <taxon>Stutzerimonas</taxon>
    </lineage>
</organism>
<evidence type="ECO:0000259" key="2">
    <source>
        <dbReference type="PROSITE" id="PS50206"/>
    </source>
</evidence>
<dbReference type="InterPro" id="IPR044528">
    <property type="entry name" value="POD-like_MBL-fold"/>
</dbReference>
<sequence length="468" mass="51766">MLVFEPIYTDGLAQISYLVGDSKAAIAAVIDPRRDVDVYLDLAREKGLRIAYAIETHIHADFVSGAQALAERSGAEIIGGCSPDYDFELRQAADGEVLELGQVSLEIIYSPGHTPEHISLLLRDGQQGDEPFALFTGDTLFNLDVGRPDLLGEDSTKQLAAQLYATLFTRYLPLGERVEIYPCHGAGSACGKSIGDRRRSTLGNELLFNPALNQRRSESEFVDWLLAGMPEPPRHYARLKRYNVRPATRIHGPVLPPPLSPERFAERIADKEAVQLVDLRSILAFGGGHVDGALNIALQNEFVSWAGWMLDDQRPIYLIGEDSQQVQQATLQLYRIGLDRVEGYLRNGMTDWQNAGLPLARVEQWTVHELQARRDDPQVQVLDVRSPEEVAQGRVPGAEHAFVAHLPDGLGQLDRSKTVATYCGSGYRASIAASILKREGFRDVVNVPGSWMAWQRHDLPVEKSPSDG</sequence>
<dbReference type="SUPFAM" id="SSF56281">
    <property type="entry name" value="Metallo-hydrolase/oxidoreductase"/>
    <property type="match status" value="1"/>
</dbReference>
<dbReference type="GO" id="GO:0046872">
    <property type="term" value="F:metal ion binding"/>
    <property type="evidence" value="ECO:0007669"/>
    <property type="project" value="UniProtKB-KW"/>
</dbReference>
<dbReference type="InterPro" id="IPR036873">
    <property type="entry name" value="Rhodanese-like_dom_sf"/>
</dbReference>
<protein>
    <submittedName>
        <fullName evidence="3">Rhodanese-like domain-containing protein</fullName>
    </submittedName>
</protein>
<dbReference type="GO" id="GO:0050313">
    <property type="term" value="F:sulfur dioxygenase activity"/>
    <property type="evidence" value="ECO:0007669"/>
    <property type="project" value="InterPro"/>
</dbReference>
<dbReference type="Proteomes" id="UP001164632">
    <property type="component" value="Chromosome"/>
</dbReference>
<dbReference type="AlphaFoldDB" id="A0AA47HZN1"/>
<dbReference type="Pfam" id="PF00753">
    <property type="entry name" value="Lactamase_B"/>
    <property type="match status" value="1"/>
</dbReference>
<dbReference type="PANTHER" id="PTHR43084:SF1">
    <property type="entry name" value="PERSULFIDE DIOXYGENASE ETHE1, MITOCHONDRIAL"/>
    <property type="match status" value="1"/>
</dbReference>
<evidence type="ECO:0000313" key="4">
    <source>
        <dbReference type="Proteomes" id="UP001164632"/>
    </source>
</evidence>
<evidence type="ECO:0000256" key="1">
    <source>
        <dbReference type="ARBA" id="ARBA00022723"/>
    </source>
</evidence>
<dbReference type="PANTHER" id="PTHR43084">
    <property type="entry name" value="PERSULFIDE DIOXYGENASE ETHE1"/>
    <property type="match status" value="1"/>
</dbReference>
<dbReference type="CDD" id="cd07724">
    <property type="entry name" value="POD-like_MBL-fold"/>
    <property type="match status" value="1"/>
</dbReference>
<gene>
    <name evidence="3" type="ORF">OSV15_04495</name>
</gene>
<feature type="domain" description="Rhodanese" evidence="2">
    <location>
        <begin position="375"/>
        <end position="463"/>
    </location>
</feature>
<proteinExistence type="predicted"/>
<dbReference type="GO" id="GO:0006749">
    <property type="term" value="P:glutathione metabolic process"/>
    <property type="evidence" value="ECO:0007669"/>
    <property type="project" value="InterPro"/>
</dbReference>
<dbReference type="SMART" id="SM00849">
    <property type="entry name" value="Lactamase_B"/>
    <property type="match status" value="1"/>
</dbReference>
<dbReference type="EMBL" id="CP113257">
    <property type="protein sequence ID" value="WAE53461.1"/>
    <property type="molecule type" value="Genomic_DNA"/>
</dbReference>
<reference evidence="3" key="1">
    <citation type="submission" date="2022-11" db="EMBL/GenBank/DDBJ databases">
        <title>Genomic of Pseudomonas TF18.</title>
        <authorList>
            <person name="Liu T."/>
        </authorList>
    </citation>
    <scope>NUCLEOTIDE SEQUENCE</scope>
    <source>
        <strain evidence="3">TF18</strain>
    </source>
</reference>
<dbReference type="CDD" id="cd00158">
    <property type="entry name" value="RHOD"/>
    <property type="match status" value="2"/>
</dbReference>
<keyword evidence="1" id="KW-0479">Metal-binding</keyword>
<dbReference type="InterPro" id="IPR036866">
    <property type="entry name" value="RibonucZ/Hydroxyglut_hydro"/>
</dbReference>
<name>A0AA47HZN1_9GAMM</name>
<dbReference type="Gene3D" id="3.60.15.10">
    <property type="entry name" value="Ribonuclease Z/Hydroxyacylglutathione hydrolase-like"/>
    <property type="match status" value="1"/>
</dbReference>
<evidence type="ECO:0000313" key="3">
    <source>
        <dbReference type="EMBL" id="WAE53461.1"/>
    </source>
</evidence>
<dbReference type="Gene3D" id="3.40.250.10">
    <property type="entry name" value="Rhodanese-like domain"/>
    <property type="match status" value="2"/>
</dbReference>
<accession>A0AA47HZN1</accession>
<dbReference type="Pfam" id="PF00581">
    <property type="entry name" value="Rhodanese"/>
    <property type="match status" value="2"/>
</dbReference>
<dbReference type="SUPFAM" id="SSF52821">
    <property type="entry name" value="Rhodanese/Cell cycle control phosphatase"/>
    <property type="match status" value="2"/>
</dbReference>
<dbReference type="InterPro" id="IPR001763">
    <property type="entry name" value="Rhodanese-like_dom"/>
</dbReference>
<dbReference type="GO" id="GO:0070813">
    <property type="term" value="P:hydrogen sulfide metabolic process"/>
    <property type="evidence" value="ECO:0007669"/>
    <property type="project" value="TreeGrafter"/>
</dbReference>
<dbReference type="FunFam" id="3.60.15.10:FF:000030">
    <property type="entry name" value="Metallo-beta-lactamase family protein"/>
    <property type="match status" value="1"/>
</dbReference>